<evidence type="ECO:0000256" key="1">
    <source>
        <dbReference type="SAM" id="Phobius"/>
    </source>
</evidence>
<organism evidence="2">
    <name type="scientific">Lysobacter firmicutimachus</name>
    <dbReference type="NCBI Taxonomy" id="1792846"/>
    <lineage>
        <taxon>Bacteria</taxon>
        <taxon>Pseudomonadati</taxon>
        <taxon>Pseudomonadota</taxon>
        <taxon>Gammaproteobacteria</taxon>
        <taxon>Lysobacterales</taxon>
        <taxon>Lysobacteraceae</taxon>
        <taxon>Lysobacter</taxon>
    </lineage>
</organism>
<proteinExistence type="predicted"/>
<feature type="transmembrane region" description="Helical" evidence="1">
    <location>
        <begin position="160"/>
        <end position="186"/>
    </location>
</feature>
<protein>
    <submittedName>
        <fullName evidence="2">Uncharacterized protein</fullName>
    </submittedName>
</protein>
<gene>
    <name evidence="2" type="ORF">ABU614_00730</name>
</gene>
<reference evidence="2" key="1">
    <citation type="submission" date="2024-06" db="EMBL/GenBank/DDBJ databases">
        <authorList>
            <person name="Li S."/>
        </authorList>
    </citation>
    <scope>NUCLEOTIDE SEQUENCE</scope>
    <source>
        <strain evidence="2">SR10</strain>
    </source>
</reference>
<keyword evidence="1" id="KW-0812">Transmembrane</keyword>
<keyword evidence="1" id="KW-1133">Transmembrane helix</keyword>
<evidence type="ECO:0000313" key="2">
    <source>
        <dbReference type="EMBL" id="XCO75357.1"/>
    </source>
</evidence>
<sequence>MDEAELSRLRAKVERSARWSALAQKVFATLMVLCAATAVALMFKLQGKPPSDRMENPAFIFEKAKGEFGMELAQVKAKQADLFESFAKSPPTGNTQYVLVKSDLDALRGRLADLEAAIGSSPEKAIAVPVIKESVEGLNRRLSDQNAAFGREVDRLYNTFILAMTAFVSLIALLCTGLLALIKYGYIEVGLGPKLWNGREKFSDSEA</sequence>
<keyword evidence="1" id="KW-0472">Membrane</keyword>
<accession>A0AAU8MT26</accession>
<dbReference type="AlphaFoldDB" id="A0AAU8MT26"/>
<name>A0AAU8MT26_9GAMM</name>
<dbReference type="EMBL" id="CP159925">
    <property type="protein sequence ID" value="XCO75357.1"/>
    <property type="molecule type" value="Genomic_DNA"/>
</dbReference>
<dbReference type="RefSeq" id="WP_363798290.1">
    <property type="nucleotide sequence ID" value="NZ_CP159925.1"/>
</dbReference>
<feature type="transmembrane region" description="Helical" evidence="1">
    <location>
        <begin position="26"/>
        <end position="45"/>
    </location>
</feature>